<dbReference type="InterPro" id="IPR045865">
    <property type="entry name" value="ACT-like_dom_sf"/>
</dbReference>
<evidence type="ECO:0000256" key="10">
    <source>
        <dbReference type="ARBA" id="ARBA00022898"/>
    </source>
</evidence>
<dbReference type="InterPro" id="IPR050147">
    <property type="entry name" value="Ser/Thr_Dehydratase"/>
</dbReference>
<keyword evidence="9" id="KW-0100">Branched-chain amino acid biosynthesis</keyword>
<feature type="domain" description="ACT" evidence="12">
    <location>
        <begin position="334"/>
        <end position="408"/>
    </location>
</feature>
<comment type="cofactor">
    <cofactor evidence="1">
        <name>pyridoxal 5'-phosphate</name>
        <dbReference type="ChEBI" id="CHEBI:597326"/>
    </cofactor>
</comment>
<keyword evidence="10" id="KW-0663">Pyridoxal phosphate</keyword>
<dbReference type="InterPro" id="IPR044561">
    <property type="entry name" value="ACT_ThrD-II-like"/>
</dbReference>
<accession>A0ABP8EYA5</accession>
<comment type="subunit">
    <text evidence="5">In the native structure, TdcB is in a dimeric form, whereas in the TdcB-AMP complex, it exists in a tetrameric form (dimer of dimers).</text>
</comment>
<gene>
    <name evidence="13" type="primary">ilvA</name>
    <name evidence="13" type="ORF">GCM10022262_30930</name>
</gene>
<dbReference type="PANTHER" id="PTHR48078:SF6">
    <property type="entry name" value="L-THREONINE DEHYDRATASE CATABOLIC TDCB"/>
    <property type="match status" value="1"/>
</dbReference>
<evidence type="ECO:0000313" key="14">
    <source>
        <dbReference type="Proteomes" id="UP001499841"/>
    </source>
</evidence>
<dbReference type="Pfam" id="PF00291">
    <property type="entry name" value="PALP"/>
    <property type="match status" value="1"/>
</dbReference>
<evidence type="ECO:0000256" key="3">
    <source>
        <dbReference type="ARBA" id="ARBA00004958"/>
    </source>
</evidence>
<keyword evidence="9" id="KW-0028">Amino-acid biosynthesis</keyword>
<evidence type="ECO:0000256" key="6">
    <source>
        <dbReference type="ARBA" id="ARBA00012096"/>
    </source>
</evidence>
<keyword evidence="11" id="KW-0456">Lyase</keyword>
<comment type="caution">
    <text evidence="13">The sequence shown here is derived from an EMBL/GenBank/DDBJ whole genome shotgun (WGS) entry which is preliminary data.</text>
</comment>
<dbReference type="InterPro" id="IPR002912">
    <property type="entry name" value="ACT_dom"/>
</dbReference>
<sequence length="408" mass="42164">MTTFDRATAFDRATFTAAAESIADVVHRTPVEESTTLGRVVGAPVYLKAENLQRTGSFKIRGAYVRMSRLSAEEKARGVVAASAGNHAQGVALAAQRLGISAKIFMPVDAALPKIAATRQYGAEVVLVGQNLNGALAAAAAEVAESGRVLIHPYDHPDIVAGQGTIGLEILDQVPGVRTVIVPTGGGGLLAGVAAAVHSVDPTIDVVGVQAAAAAAYPRSLAEGHPLLLEDLHTMADGIAVGMPGEVPFRLIAEHVREVRTVTEEQLSRAVLHVVERAKLVVEPSGAAGVAALLAQPDAFAGPVVVILSGGNVDPLVLLRIIRHGMSAAGRYLQMRVLVQDAPGSLAGLLKELAASGGNVVSVEHTRTSAGLAVDEVEISVELETKGPEHCQSVLEDLRASGYTILAP</sequence>
<dbReference type="InterPro" id="IPR036052">
    <property type="entry name" value="TrpB-like_PALP_sf"/>
</dbReference>
<dbReference type="Proteomes" id="UP001499841">
    <property type="component" value="Unassembled WGS sequence"/>
</dbReference>
<dbReference type="PROSITE" id="PS00165">
    <property type="entry name" value="DEHYDRATASE_SER_THR"/>
    <property type="match status" value="1"/>
</dbReference>
<dbReference type="PROSITE" id="PS51671">
    <property type="entry name" value="ACT"/>
    <property type="match status" value="1"/>
</dbReference>
<name>A0ABP8EYA5_9MICO</name>
<dbReference type="InterPro" id="IPR001926">
    <property type="entry name" value="TrpB-like_PALP"/>
</dbReference>
<dbReference type="NCBIfam" id="TIGR01127">
    <property type="entry name" value="ilvA_1Cterm"/>
    <property type="match status" value="1"/>
</dbReference>
<evidence type="ECO:0000256" key="8">
    <source>
        <dbReference type="ARBA" id="ARBA00022533"/>
    </source>
</evidence>
<evidence type="ECO:0000256" key="1">
    <source>
        <dbReference type="ARBA" id="ARBA00001933"/>
    </source>
</evidence>
<dbReference type="CDD" id="cd01562">
    <property type="entry name" value="Thr-dehyd"/>
    <property type="match status" value="1"/>
</dbReference>
<dbReference type="EMBL" id="BAABBA010000017">
    <property type="protein sequence ID" value="GAA4288733.1"/>
    <property type="molecule type" value="Genomic_DNA"/>
</dbReference>
<comment type="pathway">
    <text evidence="3">Amino-acid degradation; L-threonine degradation via propanoate pathway; propanoate from L-threonine: step 1/4.</text>
</comment>
<dbReference type="Gene3D" id="3.40.50.1100">
    <property type="match status" value="2"/>
</dbReference>
<protein>
    <recommendedName>
        <fullName evidence="7">L-threonine dehydratase catabolic TdcB</fullName>
        <ecNumber evidence="6">4.3.1.19</ecNumber>
    </recommendedName>
</protein>
<comment type="similarity">
    <text evidence="4">Belongs to the serine/threonine dehydratase family.</text>
</comment>
<dbReference type="RefSeq" id="WP_345043056.1">
    <property type="nucleotide sequence ID" value="NZ_BAABBA010000017.1"/>
</dbReference>
<keyword evidence="9" id="KW-0412">Isoleucine biosynthesis</keyword>
<keyword evidence="14" id="KW-1185">Reference proteome</keyword>
<evidence type="ECO:0000256" key="5">
    <source>
        <dbReference type="ARBA" id="ARBA00011447"/>
    </source>
</evidence>
<evidence type="ECO:0000256" key="9">
    <source>
        <dbReference type="ARBA" id="ARBA00022624"/>
    </source>
</evidence>
<dbReference type="CDD" id="cd04886">
    <property type="entry name" value="ACT_ThrD-II-like"/>
    <property type="match status" value="1"/>
</dbReference>
<evidence type="ECO:0000256" key="11">
    <source>
        <dbReference type="ARBA" id="ARBA00023239"/>
    </source>
</evidence>
<comment type="pathway">
    <text evidence="2">Amino-acid biosynthesis; L-isoleucine biosynthesis; 2-oxobutanoate from L-threonine: step 1/1.</text>
</comment>
<evidence type="ECO:0000256" key="4">
    <source>
        <dbReference type="ARBA" id="ARBA00010869"/>
    </source>
</evidence>
<dbReference type="PANTHER" id="PTHR48078">
    <property type="entry name" value="THREONINE DEHYDRATASE, MITOCHONDRIAL-RELATED"/>
    <property type="match status" value="1"/>
</dbReference>
<reference evidence="14" key="1">
    <citation type="journal article" date="2019" name="Int. J. Syst. Evol. Microbiol.">
        <title>The Global Catalogue of Microorganisms (GCM) 10K type strain sequencing project: providing services to taxonomists for standard genome sequencing and annotation.</title>
        <authorList>
            <consortium name="The Broad Institute Genomics Platform"/>
            <consortium name="The Broad Institute Genome Sequencing Center for Infectious Disease"/>
            <person name="Wu L."/>
            <person name="Ma J."/>
        </authorList>
    </citation>
    <scope>NUCLEOTIDE SEQUENCE [LARGE SCALE GENOMIC DNA]</scope>
    <source>
        <strain evidence="14">JCM 17459</strain>
    </source>
</reference>
<dbReference type="SUPFAM" id="SSF53686">
    <property type="entry name" value="Tryptophan synthase beta subunit-like PLP-dependent enzymes"/>
    <property type="match status" value="1"/>
</dbReference>
<dbReference type="InterPro" id="IPR005789">
    <property type="entry name" value="Thr_deHydtase_catblc"/>
</dbReference>
<evidence type="ECO:0000256" key="2">
    <source>
        <dbReference type="ARBA" id="ARBA00004810"/>
    </source>
</evidence>
<evidence type="ECO:0000313" key="13">
    <source>
        <dbReference type="EMBL" id="GAA4288733.1"/>
    </source>
</evidence>
<proteinExistence type="inferred from homology"/>
<dbReference type="EC" id="4.3.1.19" evidence="6"/>
<evidence type="ECO:0000256" key="7">
    <source>
        <dbReference type="ARBA" id="ARBA00022248"/>
    </source>
</evidence>
<dbReference type="SUPFAM" id="SSF55021">
    <property type="entry name" value="ACT-like"/>
    <property type="match status" value="1"/>
</dbReference>
<evidence type="ECO:0000259" key="12">
    <source>
        <dbReference type="PROSITE" id="PS51671"/>
    </source>
</evidence>
<keyword evidence="8" id="KW-0021">Allosteric enzyme</keyword>
<organism evidence="13 14">
    <name type="scientific">Georgenia daeguensis</name>
    <dbReference type="NCBI Taxonomy" id="908355"/>
    <lineage>
        <taxon>Bacteria</taxon>
        <taxon>Bacillati</taxon>
        <taxon>Actinomycetota</taxon>
        <taxon>Actinomycetes</taxon>
        <taxon>Micrococcales</taxon>
        <taxon>Bogoriellaceae</taxon>
        <taxon>Georgenia</taxon>
    </lineage>
</organism>
<dbReference type="InterPro" id="IPR000634">
    <property type="entry name" value="Ser/Thr_deHydtase_PyrdxlP-BS"/>
</dbReference>